<accession>A0A9X2ENS7</accession>
<dbReference type="Proteomes" id="UP001139028">
    <property type="component" value="Unassembled WGS sequence"/>
</dbReference>
<protein>
    <submittedName>
        <fullName evidence="2">Antibiotic biosynthesis monooxygenase</fullName>
    </submittedName>
</protein>
<feature type="domain" description="ABM" evidence="1">
    <location>
        <begin position="4"/>
        <end position="64"/>
    </location>
</feature>
<dbReference type="Pfam" id="PF03992">
    <property type="entry name" value="ABM"/>
    <property type="match status" value="1"/>
</dbReference>
<dbReference type="EMBL" id="JALBWM010000002">
    <property type="protein sequence ID" value="MCO1332826.1"/>
    <property type="molecule type" value="Genomic_DNA"/>
</dbReference>
<sequence length="107" mass="12496">MKYIFEIHLQEGYEAEDYADAWRRASEIIQRAPGALGTELHRKIDDPRILIAIASWRSKRDRDAMRAEDRIEVDRIIGSVAPFVKIKLIGEFYDPQWVVSCSNKQVY</sequence>
<dbReference type="SUPFAM" id="SSF54909">
    <property type="entry name" value="Dimeric alpha+beta barrel"/>
    <property type="match status" value="1"/>
</dbReference>
<dbReference type="AlphaFoldDB" id="A0A9X2ENS7"/>
<gene>
    <name evidence="2" type="ORF">MO867_00610</name>
</gene>
<name>A0A9X2ENS7_9GAMM</name>
<organism evidence="2 3">
    <name type="scientific">Microbulbifer okhotskensis</name>
    <dbReference type="NCBI Taxonomy" id="2926617"/>
    <lineage>
        <taxon>Bacteria</taxon>
        <taxon>Pseudomonadati</taxon>
        <taxon>Pseudomonadota</taxon>
        <taxon>Gammaproteobacteria</taxon>
        <taxon>Cellvibrionales</taxon>
        <taxon>Microbulbiferaceae</taxon>
        <taxon>Microbulbifer</taxon>
    </lineage>
</organism>
<evidence type="ECO:0000313" key="2">
    <source>
        <dbReference type="EMBL" id="MCO1332826.1"/>
    </source>
</evidence>
<keyword evidence="2" id="KW-0503">Monooxygenase</keyword>
<evidence type="ECO:0000259" key="1">
    <source>
        <dbReference type="Pfam" id="PF03992"/>
    </source>
</evidence>
<dbReference type="InterPro" id="IPR011008">
    <property type="entry name" value="Dimeric_a/b-barrel"/>
</dbReference>
<comment type="caution">
    <text evidence="2">The sequence shown here is derived from an EMBL/GenBank/DDBJ whole genome shotgun (WGS) entry which is preliminary data.</text>
</comment>
<dbReference type="RefSeq" id="WP_252463996.1">
    <property type="nucleotide sequence ID" value="NZ_JALBWM010000002.1"/>
</dbReference>
<dbReference type="InterPro" id="IPR007138">
    <property type="entry name" value="ABM_dom"/>
</dbReference>
<reference evidence="2" key="1">
    <citation type="journal article" date="2022" name="Arch. Microbiol.">
        <title>Microbulbifer okhotskensis sp. nov., isolated from a deep bottom sediment of the Okhotsk Sea.</title>
        <authorList>
            <person name="Romanenko L."/>
            <person name="Kurilenko V."/>
            <person name="Otstavnykh N."/>
            <person name="Velansky P."/>
            <person name="Isaeva M."/>
            <person name="Mikhailov V."/>
        </authorList>
    </citation>
    <scope>NUCLEOTIDE SEQUENCE</scope>
    <source>
        <strain evidence="2">OS29</strain>
    </source>
</reference>
<proteinExistence type="predicted"/>
<dbReference type="GO" id="GO:0004497">
    <property type="term" value="F:monooxygenase activity"/>
    <property type="evidence" value="ECO:0007669"/>
    <property type="project" value="UniProtKB-KW"/>
</dbReference>
<keyword evidence="3" id="KW-1185">Reference proteome</keyword>
<evidence type="ECO:0000313" key="3">
    <source>
        <dbReference type="Proteomes" id="UP001139028"/>
    </source>
</evidence>
<keyword evidence="2" id="KW-0560">Oxidoreductase</keyword>
<dbReference type="Gene3D" id="3.30.70.100">
    <property type="match status" value="1"/>
</dbReference>